<gene>
    <name evidence="2" type="ORF">L3X38_040681</name>
</gene>
<comment type="caution">
    <text evidence="2">The sequence shown here is derived from an EMBL/GenBank/DDBJ whole genome shotgun (WGS) entry which is preliminary data.</text>
</comment>
<feature type="region of interest" description="Disordered" evidence="1">
    <location>
        <begin position="171"/>
        <end position="192"/>
    </location>
</feature>
<dbReference type="AlphaFoldDB" id="A0AAD4V9X6"/>
<dbReference type="EMBL" id="JAJFAZ020000007">
    <property type="protein sequence ID" value="KAI5320973.1"/>
    <property type="molecule type" value="Genomic_DNA"/>
</dbReference>
<evidence type="ECO:0000256" key="1">
    <source>
        <dbReference type="SAM" id="MobiDB-lite"/>
    </source>
</evidence>
<keyword evidence="3" id="KW-1185">Reference proteome</keyword>
<reference evidence="2 3" key="1">
    <citation type="journal article" date="2022" name="G3 (Bethesda)">
        <title>Whole-genome sequence and methylome profiling of the almond [Prunus dulcis (Mill.) D.A. Webb] cultivar 'Nonpareil'.</title>
        <authorList>
            <person name="D'Amico-Willman K.M."/>
            <person name="Ouma W.Z."/>
            <person name="Meulia T."/>
            <person name="Sideli G.M."/>
            <person name="Gradziel T.M."/>
            <person name="Fresnedo-Ramirez J."/>
        </authorList>
    </citation>
    <scope>NUCLEOTIDE SEQUENCE [LARGE SCALE GENOMIC DNA]</scope>
    <source>
        <strain evidence="2">Clone GOH B32 T37-40</strain>
    </source>
</reference>
<dbReference type="Proteomes" id="UP001054821">
    <property type="component" value="Chromosome 7"/>
</dbReference>
<proteinExistence type="predicted"/>
<evidence type="ECO:0000313" key="3">
    <source>
        <dbReference type="Proteomes" id="UP001054821"/>
    </source>
</evidence>
<accession>A0AAD4V9X6</accession>
<organism evidence="2 3">
    <name type="scientific">Prunus dulcis</name>
    <name type="common">Almond</name>
    <name type="synonym">Amygdalus dulcis</name>
    <dbReference type="NCBI Taxonomy" id="3755"/>
    <lineage>
        <taxon>Eukaryota</taxon>
        <taxon>Viridiplantae</taxon>
        <taxon>Streptophyta</taxon>
        <taxon>Embryophyta</taxon>
        <taxon>Tracheophyta</taxon>
        <taxon>Spermatophyta</taxon>
        <taxon>Magnoliopsida</taxon>
        <taxon>eudicotyledons</taxon>
        <taxon>Gunneridae</taxon>
        <taxon>Pentapetalae</taxon>
        <taxon>rosids</taxon>
        <taxon>fabids</taxon>
        <taxon>Rosales</taxon>
        <taxon>Rosaceae</taxon>
        <taxon>Amygdaloideae</taxon>
        <taxon>Amygdaleae</taxon>
        <taxon>Prunus</taxon>
    </lineage>
</organism>
<sequence>MKKLNKTKEDLIPCGVAMSGFVSDKSKTIGVLPLKIIVDDQTRVKAFYVVESNVDYNILLGRHGQKCQYTQLMENPLKPTLCKHGFKTTDKNIRQESLGASYRERLEGFGTRGVDRSNKHLLMSDTITREEWVVAMVNLMELLLEYWAEDSLLPNLLINLTEFQHESDDDDVLTIDDLDPAPTEMEDSHPEA</sequence>
<evidence type="ECO:0000313" key="2">
    <source>
        <dbReference type="EMBL" id="KAI5320973.1"/>
    </source>
</evidence>
<protein>
    <submittedName>
        <fullName evidence="2">Uncharacterized protein</fullName>
    </submittedName>
</protein>
<name>A0AAD4V9X6_PRUDU</name>